<feature type="transmembrane region" description="Helical" evidence="6">
    <location>
        <begin position="409"/>
        <end position="430"/>
    </location>
</feature>
<feature type="transmembrane region" description="Helical" evidence="6">
    <location>
        <begin position="336"/>
        <end position="355"/>
    </location>
</feature>
<feature type="transmembrane region" description="Helical" evidence="6">
    <location>
        <begin position="376"/>
        <end position="397"/>
    </location>
</feature>
<dbReference type="PANTHER" id="PTHR30341:SF0">
    <property type="entry name" value="NA(+)_H(+) ANTIPORTER NHAA"/>
    <property type="match status" value="1"/>
</dbReference>
<evidence type="ECO:0000313" key="8">
    <source>
        <dbReference type="Proteomes" id="UP000199138"/>
    </source>
</evidence>
<dbReference type="AlphaFoldDB" id="A0A1I7HBX5"/>
<feature type="transmembrane region" description="Helical" evidence="6">
    <location>
        <begin position="103"/>
        <end position="120"/>
    </location>
</feature>
<dbReference type="GO" id="GO:0006885">
    <property type="term" value="P:regulation of pH"/>
    <property type="evidence" value="ECO:0007669"/>
    <property type="project" value="UniProtKB-UniRule"/>
</dbReference>
<protein>
    <recommendedName>
        <fullName evidence="6">Na(+)/H(+) antiporter NhaA</fullName>
    </recommendedName>
    <alternativeName>
        <fullName evidence="6">Sodium/proton antiporter NhaA</fullName>
    </alternativeName>
</protein>
<dbReference type="InterPro" id="IPR023171">
    <property type="entry name" value="Na/H_antiporter_dom_sf"/>
</dbReference>
<dbReference type="STRING" id="1224947.SAMN05216480_108101"/>
<name>A0A1I7HBX5_9FLAO</name>
<dbReference type="OrthoDB" id="9808135at2"/>
<sequence length="446" mass="48813">MSKILKPVDSFMKSSNAGSFLLLFATALALIIANSPWSEIYTEFLNSEFTFGFLEKGIELTEPFYLWINDGLMAIFFFHVGLEIKREILDGELTTIQKASLPVIAALGGVVIPIIIYVVLNSDAETAKGWGVPMATDIAFSLGILQLFGKRVPLGLKVFLTAFAIVDDLAAVIVIAIFYGGDIQWDLLLYAGIILGFMAFLGVKNYFSRYIFFPLSVVVWIFFLKSGIHPTIAGVLLAFTIPATRRTTLDNFFDNIKNSVQSFVQEKEHVSKHHILKKEQVHAAKDIKKASEMINSPLQKIENDLHPWVTFFIMPVFAFANAGVNFSSDAELDVPLMIHIAVALIVGKSVGISLASWLSVKTGIAKLPKGVKFKHIIGAGFLGGLGFTMSLFIANLAFTDPAALSSAKIGILGGSFIACVIGYIILKIILNKDEKKAEVLEKVVKP</sequence>
<keyword evidence="6" id="KW-0050">Antiport</keyword>
<dbReference type="NCBIfam" id="TIGR00773">
    <property type="entry name" value="NhaA"/>
    <property type="match status" value="1"/>
</dbReference>
<dbReference type="RefSeq" id="WP_093025325.1">
    <property type="nucleotide sequence ID" value="NZ_FPBK01000008.1"/>
</dbReference>
<accession>A0A1I7HBX5</accession>
<dbReference type="Gene3D" id="1.20.1530.10">
    <property type="entry name" value="Na+/H+ antiporter like domain"/>
    <property type="match status" value="1"/>
</dbReference>
<comment type="similarity">
    <text evidence="6">Belongs to the NhaA Na(+)/H(+) (TC 2.A.33) antiporter family.</text>
</comment>
<evidence type="ECO:0000256" key="5">
    <source>
        <dbReference type="ARBA" id="ARBA00023136"/>
    </source>
</evidence>
<proteinExistence type="inferred from homology"/>
<keyword evidence="4 6" id="KW-1133">Transmembrane helix</keyword>
<feature type="transmembrane region" description="Helical" evidence="6">
    <location>
        <begin position="187"/>
        <end position="207"/>
    </location>
</feature>
<organism evidence="7 8">
    <name type="scientific">Pustulibacterium marinum</name>
    <dbReference type="NCBI Taxonomy" id="1224947"/>
    <lineage>
        <taxon>Bacteria</taxon>
        <taxon>Pseudomonadati</taxon>
        <taxon>Bacteroidota</taxon>
        <taxon>Flavobacteriia</taxon>
        <taxon>Flavobacteriales</taxon>
        <taxon>Flavobacteriaceae</taxon>
        <taxon>Pustulibacterium</taxon>
    </lineage>
</organism>
<comment type="function">
    <text evidence="6">Na(+)/H(+) antiporter that extrudes sodium in exchange for external protons.</text>
</comment>
<evidence type="ECO:0000313" key="7">
    <source>
        <dbReference type="EMBL" id="SFU58220.1"/>
    </source>
</evidence>
<keyword evidence="6" id="KW-0406">Ion transport</keyword>
<comment type="subcellular location">
    <subcellularLocation>
        <location evidence="1">Cell inner membrane</location>
        <topology evidence="1">Multi-pass membrane protein</topology>
    </subcellularLocation>
    <subcellularLocation>
        <location evidence="6">Cell membrane</location>
        <topology evidence="6">Multi-pass membrane protein</topology>
    </subcellularLocation>
</comment>
<feature type="transmembrane region" description="Helical" evidence="6">
    <location>
        <begin position="305"/>
        <end position="324"/>
    </location>
</feature>
<keyword evidence="5 6" id="KW-0472">Membrane</keyword>
<evidence type="ECO:0000256" key="4">
    <source>
        <dbReference type="ARBA" id="ARBA00022989"/>
    </source>
</evidence>
<dbReference type="Proteomes" id="UP000199138">
    <property type="component" value="Unassembled WGS sequence"/>
</dbReference>
<reference evidence="7 8" key="1">
    <citation type="submission" date="2016-10" db="EMBL/GenBank/DDBJ databases">
        <authorList>
            <person name="de Groot N.N."/>
        </authorList>
    </citation>
    <scope>NUCLEOTIDE SEQUENCE [LARGE SCALE GENOMIC DNA]</scope>
    <source>
        <strain evidence="7 8">CGMCC 1.12333</strain>
    </source>
</reference>
<keyword evidence="8" id="KW-1185">Reference proteome</keyword>
<keyword evidence="6" id="KW-0813">Transport</keyword>
<dbReference type="GO" id="GO:0005886">
    <property type="term" value="C:plasma membrane"/>
    <property type="evidence" value="ECO:0007669"/>
    <property type="project" value="UniProtKB-SubCell"/>
</dbReference>
<dbReference type="EMBL" id="FPBK01000008">
    <property type="protein sequence ID" value="SFU58220.1"/>
    <property type="molecule type" value="Genomic_DNA"/>
</dbReference>
<evidence type="ECO:0000256" key="6">
    <source>
        <dbReference type="HAMAP-Rule" id="MF_01844"/>
    </source>
</evidence>
<dbReference type="Pfam" id="PF06965">
    <property type="entry name" value="Na_H_antiport_1"/>
    <property type="match status" value="1"/>
</dbReference>
<keyword evidence="3 6" id="KW-0812">Transmembrane</keyword>
<evidence type="ECO:0000256" key="2">
    <source>
        <dbReference type="ARBA" id="ARBA00022475"/>
    </source>
</evidence>
<comment type="catalytic activity">
    <reaction evidence="6">
        <text>Na(+)(in) + 2 H(+)(out) = Na(+)(out) + 2 H(+)(in)</text>
        <dbReference type="Rhea" id="RHEA:29251"/>
        <dbReference type="ChEBI" id="CHEBI:15378"/>
        <dbReference type="ChEBI" id="CHEBI:29101"/>
    </reaction>
</comment>
<dbReference type="PANTHER" id="PTHR30341">
    <property type="entry name" value="SODIUM ION/PROTON ANTIPORTER NHAA-RELATED"/>
    <property type="match status" value="1"/>
</dbReference>
<keyword evidence="6" id="KW-0739">Sodium transport</keyword>
<feature type="transmembrane region" description="Helical" evidence="6">
    <location>
        <begin position="158"/>
        <end position="180"/>
    </location>
</feature>
<dbReference type="GO" id="GO:0015385">
    <property type="term" value="F:sodium:proton antiporter activity"/>
    <property type="evidence" value="ECO:0007669"/>
    <property type="project" value="UniProtKB-UniRule"/>
</dbReference>
<evidence type="ECO:0000256" key="1">
    <source>
        <dbReference type="ARBA" id="ARBA00004429"/>
    </source>
</evidence>
<keyword evidence="2 6" id="KW-1003">Cell membrane</keyword>
<gene>
    <name evidence="6" type="primary">nhaA</name>
    <name evidence="7" type="ORF">SAMN05216480_108101</name>
</gene>
<comment type="caution">
    <text evidence="6">Lacks conserved residue(s) required for the propagation of feature annotation.</text>
</comment>
<feature type="transmembrane region" description="Helical" evidence="6">
    <location>
        <begin position="213"/>
        <end position="239"/>
    </location>
</feature>
<dbReference type="InterPro" id="IPR004670">
    <property type="entry name" value="NhaA"/>
</dbReference>
<keyword evidence="6" id="KW-0915">Sodium</keyword>
<evidence type="ECO:0000256" key="3">
    <source>
        <dbReference type="ARBA" id="ARBA00022692"/>
    </source>
</evidence>
<dbReference type="HAMAP" id="MF_01844">
    <property type="entry name" value="NhaA"/>
    <property type="match status" value="1"/>
</dbReference>